<name>D2V9G7_NAEGR</name>
<dbReference type="SMART" id="SM00361">
    <property type="entry name" value="RRM_1"/>
    <property type="match status" value="2"/>
</dbReference>
<dbReference type="InterPro" id="IPR052462">
    <property type="entry name" value="SLIRP/GR-RBP-like"/>
</dbReference>
<dbReference type="CDD" id="cd12565">
    <property type="entry name" value="RRM1_MRD1"/>
    <property type="match status" value="1"/>
</dbReference>
<dbReference type="OrthoDB" id="439639at2759"/>
<feature type="domain" description="RRM" evidence="4">
    <location>
        <begin position="647"/>
        <end position="725"/>
    </location>
</feature>
<dbReference type="STRING" id="5762.D2V9G7"/>
<dbReference type="GO" id="GO:0003723">
    <property type="term" value="F:RNA binding"/>
    <property type="evidence" value="ECO:0007669"/>
    <property type="project" value="UniProtKB-UniRule"/>
</dbReference>
<feature type="domain" description="RRM" evidence="4">
    <location>
        <begin position="421"/>
        <end position="498"/>
    </location>
</feature>
<evidence type="ECO:0000259" key="4">
    <source>
        <dbReference type="PROSITE" id="PS50102"/>
    </source>
</evidence>
<accession>D2V9G7</accession>
<evidence type="ECO:0000313" key="6">
    <source>
        <dbReference type="Proteomes" id="UP000006671"/>
    </source>
</evidence>
<dbReference type="VEuPathDB" id="AmoebaDB:NAEGRDRAFT_79068"/>
<dbReference type="InterPro" id="IPR012677">
    <property type="entry name" value="Nucleotide-bd_a/b_plait_sf"/>
</dbReference>
<dbReference type="CDD" id="cd12316">
    <property type="entry name" value="RRM3_RBM19_RRM2_MRD1"/>
    <property type="match status" value="1"/>
</dbReference>
<dbReference type="eggNOG" id="KOG0110">
    <property type="taxonomic scope" value="Eukaryota"/>
</dbReference>
<evidence type="ECO:0000256" key="1">
    <source>
        <dbReference type="ARBA" id="ARBA00022884"/>
    </source>
</evidence>
<dbReference type="SMART" id="SM00360">
    <property type="entry name" value="RRM"/>
    <property type="match status" value="5"/>
</dbReference>
<evidence type="ECO:0000256" key="2">
    <source>
        <dbReference type="PROSITE-ProRule" id="PRU00176"/>
    </source>
</evidence>
<feature type="region of interest" description="Disordered" evidence="3">
    <location>
        <begin position="504"/>
        <end position="534"/>
    </location>
</feature>
<dbReference type="InterPro" id="IPR034423">
    <property type="entry name" value="RBM19_RRM5"/>
</dbReference>
<dbReference type="Gene3D" id="3.30.70.330">
    <property type="match status" value="5"/>
</dbReference>
<feature type="domain" description="RRM" evidence="4">
    <location>
        <begin position="227"/>
        <end position="305"/>
    </location>
</feature>
<reference evidence="5 6" key="1">
    <citation type="journal article" date="2010" name="Cell">
        <title>The genome of Naegleria gruberi illuminates early eukaryotic versatility.</title>
        <authorList>
            <person name="Fritz-Laylin L.K."/>
            <person name="Prochnik S.E."/>
            <person name="Ginger M.L."/>
            <person name="Dacks J.B."/>
            <person name="Carpenter M.L."/>
            <person name="Field M.C."/>
            <person name="Kuo A."/>
            <person name="Paredez A."/>
            <person name="Chapman J."/>
            <person name="Pham J."/>
            <person name="Shu S."/>
            <person name="Neupane R."/>
            <person name="Cipriano M."/>
            <person name="Mancuso J."/>
            <person name="Tu H."/>
            <person name="Salamov A."/>
            <person name="Lindquist E."/>
            <person name="Shapiro H."/>
            <person name="Lucas S."/>
            <person name="Grigoriev I.V."/>
            <person name="Cande W.Z."/>
            <person name="Fulton C."/>
            <person name="Rokhsar D.S."/>
            <person name="Dawson S.C."/>
        </authorList>
    </citation>
    <scope>NUCLEOTIDE SEQUENCE [LARGE SCALE GENOMIC DNA]</scope>
    <source>
        <strain evidence="5 6">NEG-M</strain>
    </source>
</reference>
<dbReference type="InterPro" id="IPR035979">
    <property type="entry name" value="RBD_domain_sf"/>
</dbReference>
<organism evidence="6">
    <name type="scientific">Naegleria gruberi</name>
    <name type="common">Amoeba</name>
    <dbReference type="NCBI Taxonomy" id="5762"/>
    <lineage>
        <taxon>Eukaryota</taxon>
        <taxon>Discoba</taxon>
        <taxon>Heterolobosea</taxon>
        <taxon>Tetramitia</taxon>
        <taxon>Eutetramitia</taxon>
        <taxon>Vahlkampfiidae</taxon>
        <taxon>Naegleria</taxon>
    </lineage>
</organism>
<dbReference type="InterPro" id="IPR003954">
    <property type="entry name" value="RRM_euk-type"/>
</dbReference>
<feature type="domain" description="RRM" evidence="4">
    <location>
        <begin position="35"/>
        <end position="112"/>
    </location>
</feature>
<dbReference type="GeneID" id="8859828"/>
<evidence type="ECO:0000256" key="3">
    <source>
        <dbReference type="SAM" id="MobiDB-lite"/>
    </source>
</evidence>
<dbReference type="EMBL" id="GG738858">
    <property type="protein sequence ID" value="EFC46455.1"/>
    <property type="molecule type" value="Genomic_DNA"/>
</dbReference>
<dbReference type="InParanoid" id="D2V9G7"/>
<dbReference type="Pfam" id="PF00076">
    <property type="entry name" value="RRM_1"/>
    <property type="match status" value="4"/>
</dbReference>
<dbReference type="CDD" id="cd12318">
    <property type="entry name" value="RRM5_RBM19_like"/>
    <property type="match status" value="1"/>
</dbReference>
<dbReference type="InterPro" id="IPR000504">
    <property type="entry name" value="RRM_dom"/>
</dbReference>
<sequence>MSHDQDVMMSEGRNSASDEISSKKNMEIGKELKLTRIIVKGLPSHVTNSQFKKLFEEFGQVTDAKIMQTKTGKSRCFGYIGYKKHEEAVHAINERHQTFIGMAKIIVEFALPYNDSRLDAPRSKHSNVKAATSASGVKSSTFEKKDVNEEVDQFLNVGKKKASAPKFWENDLEDEFDDQLKKDKIINEKDDNNESATKKKREEDSKIEPAEKEDVLYFDENDDEDTGRLFVYNLHFTTTEDELKELFEPFGEISELHIPIDNETKISRGVAFVHFLIPENADKAKKALHNSIFQGRMIHIAKAKEKPNFNVEKENMFLGKSKFKREQLKKLREQAGSSHNWNATHMATNTVMESMSRQLGVSKSELLMNNKDFSNVDDNAAVRMALAETELIKQTKEELQDHGINLDLLNKPANQVKQSRTTILVKNIPFNENTEKLKQELYDLFAFKTRRISRLIIPSSRTIALIEFYEPVEARQAFTHLAYKNFYNVPLYLQWAPEGVLPPKKEEEKKEKKEEQEKKEEKKKEGPVRVADEGDDNQQSTVLFIKNLNFKTTEDSLRELFKSYNPRSVRIVVENGKSKGFGFAEFNNVKEAVKAHEELHNAQLDNHILVIHYSNIQSNVKTSTEPKLKKQDVSFKDEEKGVTVTFKKLVVRNVAFEATRQDLLQLFSAYGQVKTVRLPKKVGSNSHRGFAFIEFVSPKECHAAYQALKHSHLYGRTLKIEFSEDVNMDNIKDVHARQKEDYLEKESSTRKNSSGKRKRDAFL</sequence>
<feature type="compositionally biased region" description="Basic and acidic residues" evidence="3">
    <location>
        <begin position="739"/>
        <end position="749"/>
    </location>
</feature>
<dbReference type="AlphaFoldDB" id="D2V9G7"/>
<feature type="compositionally biased region" description="Basic and acidic residues" evidence="3">
    <location>
        <begin position="504"/>
        <end position="532"/>
    </location>
</feature>
<protein>
    <submittedName>
        <fullName evidence="5">RNA binding domain-containing protein</fullName>
    </submittedName>
</protein>
<dbReference type="KEGG" id="ngr:NAEGRDRAFT_79068"/>
<dbReference type="PROSITE" id="PS50102">
    <property type="entry name" value="RRM"/>
    <property type="match status" value="5"/>
</dbReference>
<proteinExistence type="predicted"/>
<feature type="region of interest" description="Disordered" evidence="3">
    <location>
        <begin position="739"/>
        <end position="763"/>
    </location>
</feature>
<gene>
    <name evidence="5" type="ORF">NAEGRDRAFT_79068</name>
</gene>
<dbReference type="FunCoup" id="D2V9G7">
    <property type="interactions" value="703"/>
</dbReference>
<keyword evidence="6" id="KW-1185">Reference proteome</keyword>
<evidence type="ECO:0000313" key="5">
    <source>
        <dbReference type="EMBL" id="EFC46455.1"/>
    </source>
</evidence>
<dbReference type="PANTHER" id="PTHR48027">
    <property type="entry name" value="HETEROGENEOUS NUCLEAR RIBONUCLEOPROTEIN 87F-RELATED"/>
    <property type="match status" value="1"/>
</dbReference>
<feature type="region of interest" description="Disordered" evidence="3">
    <location>
        <begin position="183"/>
        <end position="206"/>
    </location>
</feature>
<feature type="compositionally biased region" description="Basic residues" evidence="3">
    <location>
        <begin position="753"/>
        <end position="763"/>
    </location>
</feature>
<keyword evidence="1 2" id="KW-0694">RNA-binding</keyword>
<dbReference type="Proteomes" id="UP000006671">
    <property type="component" value="Unassembled WGS sequence"/>
</dbReference>
<dbReference type="CDD" id="cd12320">
    <property type="entry name" value="RRM6_RBM19_RRM5_MRD1"/>
    <property type="match status" value="1"/>
</dbReference>
<feature type="domain" description="RRM" evidence="4">
    <location>
        <begin position="541"/>
        <end position="616"/>
    </location>
</feature>
<dbReference type="CDD" id="cd12317">
    <property type="entry name" value="RRM4_RBM19_RRM3_MRD1"/>
    <property type="match status" value="1"/>
</dbReference>
<dbReference type="SUPFAM" id="SSF54928">
    <property type="entry name" value="RNA-binding domain, RBD"/>
    <property type="match status" value="3"/>
</dbReference>
<dbReference type="RefSeq" id="XP_002679199.1">
    <property type="nucleotide sequence ID" value="XM_002679153.1"/>
</dbReference>